<dbReference type="InterPro" id="IPR050266">
    <property type="entry name" value="AB_hydrolase_sf"/>
</dbReference>
<dbReference type="GO" id="GO:0003824">
    <property type="term" value="F:catalytic activity"/>
    <property type="evidence" value="ECO:0007669"/>
    <property type="project" value="InterPro"/>
</dbReference>
<reference evidence="2 3" key="1">
    <citation type="submission" date="2018-12" db="EMBL/GenBank/DDBJ databases">
        <title>Draft genome sequence of Embleya hyalina NBRC 13850T.</title>
        <authorList>
            <person name="Komaki H."/>
            <person name="Hosoyama A."/>
            <person name="Kimura A."/>
            <person name="Ichikawa N."/>
            <person name="Tamura T."/>
        </authorList>
    </citation>
    <scope>NUCLEOTIDE SEQUENCE [LARGE SCALE GENOMIC DNA]</scope>
    <source>
        <strain evidence="2 3">NBRC 13850</strain>
    </source>
</reference>
<dbReference type="Gene3D" id="3.40.50.1820">
    <property type="entry name" value="alpha/beta hydrolase"/>
    <property type="match status" value="1"/>
</dbReference>
<name>A0A401YVV8_9ACTN</name>
<dbReference type="SUPFAM" id="SSF53474">
    <property type="entry name" value="alpha/beta-Hydrolases"/>
    <property type="match status" value="1"/>
</dbReference>
<keyword evidence="3" id="KW-1185">Reference proteome</keyword>
<evidence type="ECO:0000313" key="2">
    <source>
        <dbReference type="EMBL" id="GCD98744.1"/>
    </source>
</evidence>
<dbReference type="GO" id="GO:0016020">
    <property type="term" value="C:membrane"/>
    <property type="evidence" value="ECO:0007669"/>
    <property type="project" value="TreeGrafter"/>
</dbReference>
<feature type="domain" description="AB hydrolase-1" evidence="1">
    <location>
        <begin position="40"/>
        <end position="299"/>
    </location>
</feature>
<dbReference type="Pfam" id="PF12697">
    <property type="entry name" value="Abhydrolase_6"/>
    <property type="match status" value="1"/>
</dbReference>
<dbReference type="Proteomes" id="UP000286931">
    <property type="component" value="Unassembled WGS sequence"/>
</dbReference>
<gene>
    <name evidence="2" type="ORF">EHYA_06455</name>
</gene>
<evidence type="ECO:0000313" key="3">
    <source>
        <dbReference type="Proteomes" id="UP000286931"/>
    </source>
</evidence>
<dbReference type="AlphaFoldDB" id="A0A401YVV8"/>
<dbReference type="RefSeq" id="WP_126640623.1">
    <property type="nucleotide sequence ID" value="NZ_BIFH01000029.1"/>
</dbReference>
<dbReference type="PANTHER" id="PTHR43798">
    <property type="entry name" value="MONOACYLGLYCEROL LIPASE"/>
    <property type="match status" value="1"/>
</dbReference>
<organism evidence="2 3">
    <name type="scientific">Embleya hyalina</name>
    <dbReference type="NCBI Taxonomy" id="516124"/>
    <lineage>
        <taxon>Bacteria</taxon>
        <taxon>Bacillati</taxon>
        <taxon>Actinomycetota</taxon>
        <taxon>Actinomycetes</taxon>
        <taxon>Kitasatosporales</taxon>
        <taxon>Streptomycetaceae</taxon>
        <taxon>Embleya</taxon>
    </lineage>
</organism>
<dbReference type="InterPro" id="IPR000639">
    <property type="entry name" value="Epox_hydrolase-like"/>
</dbReference>
<comment type="caution">
    <text evidence="2">The sequence shown here is derived from an EMBL/GenBank/DDBJ whole genome shotgun (WGS) entry which is preliminary data.</text>
</comment>
<dbReference type="InterPro" id="IPR029058">
    <property type="entry name" value="AB_hydrolase_fold"/>
</dbReference>
<protein>
    <submittedName>
        <fullName evidence="2">Lipase</fullName>
    </submittedName>
</protein>
<dbReference type="PRINTS" id="PR00412">
    <property type="entry name" value="EPOXHYDRLASE"/>
</dbReference>
<accession>A0A401YVV8</accession>
<sequence length="327" mass="34244">MATDTGGTGTLLRHDTTIHTGDGAALVARVAGPPDAAVTVVFAHGWTLHGEVWRPQVEALVAAGVRAVAYDHRGHGRSTAGRASPWTIDLLGDDLADVIDAVAPGGPVVLCGHSMGGMTIMALAAARPELFGSRITGVVLVGTSAGDLVPTGRGFPASVRLRSVAQSRFFAFGQRYPRVFTRGRTLLPGPDRPGHLRVVRRSLFGPDADPILVRECARMLFATPMTTVCGFFPALARHDKAGALAALGTVPVHIVVGAHDRLTPLAHSRALATELPDATLHIAPDCGHMVFTERPDSVIDPLREMCVGGVSRTRTPDGPMRSGPSGV</sequence>
<dbReference type="EMBL" id="BIFH01000029">
    <property type="protein sequence ID" value="GCD98744.1"/>
    <property type="molecule type" value="Genomic_DNA"/>
</dbReference>
<evidence type="ECO:0000259" key="1">
    <source>
        <dbReference type="Pfam" id="PF12697"/>
    </source>
</evidence>
<dbReference type="PANTHER" id="PTHR43798:SF33">
    <property type="entry name" value="HYDROLASE, PUTATIVE (AFU_ORTHOLOGUE AFUA_2G14860)-RELATED"/>
    <property type="match status" value="1"/>
</dbReference>
<proteinExistence type="predicted"/>
<dbReference type="InterPro" id="IPR000073">
    <property type="entry name" value="AB_hydrolase_1"/>
</dbReference>
<dbReference type="OrthoDB" id="5422338at2"/>